<dbReference type="GO" id="GO:0005524">
    <property type="term" value="F:ATP binding"/>
    <property type="evidence" value="ECO:0007669"/>
    <property type="project" value="UniProtKB-KW"/>
</dbReference>
<dbReference type="CDD" id="cd00075">
    <property type="entry name" value="HATPase"/>
    <property type="match status" value="1"/>
</dbReference>
<dbReference type="InterPro" id="IPR050398">
    <property type="entry name" value="HssS/ArlS-like"/>
</dbReference>
<dbReference type="InterPro" id="IPR003660">
    <property type="entry name" value="HAMP_dom"/>
</dbReference>
<dbReference type="SMART" id="SM00387">
    <property type="entry name" value="HATPase_c"/>
    <property type="match status" value="1"/>
</dbReference>
<evidence type="ECO:0000256" key="10">
    <source>
        <dbReference type="ARBA" id="ARBA00022840"/>
    </source>
</evidence>
<dbReference type="Pfam" id="PF00512">
    <property type="entry name" value="HisKA"/>
    <property type="match status" value="1"/>
</dbReference>
<keyword evidence="18" id="KW-1185">Reference proteome</keyword>
<gene>
    <name evidence="17" type="ORF">SAMN02745134_02195</name>
</gene>
<dbReference type="OrthoDB" id="335833at2"/>
<evidence type="ECO:0000256" key="5">
    <source>
        <dbReference type="ARBA" id="ARBA00022553"/>
    </source>
</evidence>
<feature type="domain" description="Histidine kinase" evidence="15">
    <location>
        <begin position="264"/>
        <end position="484"/>
    </location>
</feature>
<dbReference type="CDD" id="cd06225">
    <property type="entry name" value="HAMP"/>
    <property type="match status" value="1"/>
</dbReference>
<dbReference type="RefSeq" id="WP_084116032.1">
    <property type="nucleotide sequence ID" value="NZ_FWXH01000007.1"/>
</dbReference>
<evidence type="ECO:0000256" key="3">
    <source>
        <dbReference type="ARBA" id="ARBA00012438"/>
    </source>
</evidence>
<dbReference type="SUPFAM" id="SSF55874">
    <property type="entry name" value="ATPase domain of HSP90 chaperone/DNA topoisomerase II/histidine kinase"/>
    <property type="match status" value="1"/>
</dbReference>
<dbReference type="GO" id="GO:0005886">
    <property type="term" value="C:plasma membrane"/>
    <property type="evidence" value="ECO:0007669"/>
    <property type="project" value="UniProtKB-SubCell"/>
</dbReference>
<dbReference type="Gene3D" id="1.10.287.130">
    <property type="match status" value="1"/>
</dbReference>
<proteinExistence type="predicted"/>
<dbReference type="PANTHER" id="PTHR45528">
    <property type="entry name" value="SENSOR HISTIDINE KINASE CPXA"/>
    <property type="match status" value="1"/>
</dbReference>
<evidence type="ECO:0000259" key="15">
    <source>
        <dbReference type="PROSITE" id="PS50109"/>
    </source>
</evidence>
<dbReference type="Gene3D" id="6.10.340.10">
    <property type="match status" value="1"/>
</dbReference>
<evidence type="ECO:0000256" key="8">
    <source>
        <dbReference type="ARBA" id="ARBA00022741"/>
    </source>
</evidence>
<keyword evidence="12" id="KW-0902">Two-component regulatory system</keyword>
<evidence type="ECO:0000313" key="18">
    <source>
        <dbReference type="Proteomes" id="UP000192468"/>
    </source>
</evidence>
<evidence type="ECO:0000256" key="11">
    <source>
        <dbReference type="ARBA" id="ARBA00022989"/>
    </source>
</evidence>
<dbReference type="EC" id="2.7.13.3" evidence="3"/>
<dbReference type="SUPFAM" id="SSF47384">
    <property type="entry name" value="Homodimeric domain of signal transducing histidine kinase"/>
    <property type="match status" value="1"/>
</dbReference>
<dbReference type="InterPro" id="IPR036890">
    <property type="entry name" value="HATPase_C_sf"/>
</dbReference>
<keyword evidence="13 14" id="KW-0472">Membrane</keyword>
<dbReference type="CDD" id="cd00082">
    <property type="entry name" value="HisKA"/>
    <property type="match status" value="1"/>
</dbReference>
<evidence type="ECO:0000256" key="9">
    <source>
        <dbReference type="ARBA" id="ARBA00022777"/>
    </source>
</evidence>
<dbReference type="FunFam" id="1.10.287.130:FF:000008">
    <property type="entry name" value="Two-component sensor histidine kinase"/>
    <property type="match status" value="1"/>
</dbReference>
<feature type="domain" description="HAMP" evidence="16">
    <location>
        <begin position="197"/>
        <end position="249"/>
    </location>
</feature>
<keyword evidence="6" id="KW-0808">Transferase</keyword>
<evidence type="ECO:0000259" key="16">
    <source>
        <dbReference type="PROSITE" id="PS50885"/>
    </source>
</evidence>
<comment type="catalytic activity">
    <reaction evidence="1">
        <text>ATP + protein L-histidine = ADP + protein N-phospho-L-histidine.</text>
        <dbReference type="EC" id="2.7.13.3"/>
    </reaction>
</comment>
<dbReference type="Proteomes" id="UP000192468">
    <property type="component" value="Unassembled WGS sequence"/>
</dbReference>
<dbReference type="SUPFAM" id="SSF158472">
    <property type="entry name" value="HAMP domain-like"/>
    <property type="match status" value="1"/>
</dbReference>
<dbReference type="PANTHER" id="PTHR45528:SF1">
    <property type="entry name" value="SENSOR HISTIDINE KINASE CPXA"/>
    <property type="match status" value="1"/>
</dbReference>
<keyword evidence="7 14" id="KW-0812">Transmembrane</keyword>
<dbReference type="AlphaFoldDB" id="A0A1W1XLU6"/>
<evidence type="ECO:0000256" key="6">
    <source>
        <dbReference type="ARBA" id="ARBA00022679"/>
    </source>
</evidence>
<keyword evidence="9 17" id="KW-0418">Kinase</keyword>
<dbReference type="SMART" id="SM00388">
    <property type="entry name" value="HisKA"/>
    <property type="match status" value="1"/>
</dbReference>
<keyword evidence="11 14" id="KW-1133">Transmembrane helix</keyword>
<evidence type="ECO:0000256" key="13">
    <source>
        <dbReference type="ARBA" id="ARBA00023136"/>
    </source>
</evidence>
<dbReference type="InterPro" id="IPR003661">
    <property type="entry name" value="HisK_dim/P_dom"/>
</dbReference>
<dbReference type="InterPro" id="IPR005467">
    <property type="entry name" value="His_kinase_dom"/>
</dbReference>
<dbReference type="STRING" id="1121291.SAMN02745134_02195"/>
<keyword evidence="5" id="KW-0597">Phosphoprotein</keyword>
<dbReference type="FunFam" id="3.30.565.10:FF:000006">
    <property type="entry name" value="Sensor histidine kinase WalK"/>
    <property type="match status" value="1"/>
</dbReference>
<dbReference type="SMART" id="SM00304">
    <property type="entry name" value="HAMP"/>
    <property type="match status" value="1"/>
</dbReference>
<keyword evidence="8" id="KW-0547">Nucleotide-binding</keyword>
<reference evidence="17 18" key="1">
    <citation type="submission" date="2017-04" db="EMBL/GenBank/DDBJ databases">
        <authorList>
            <person name="Afonso C.L."/>
            <person name="Miller P.J."/>
            <person name="Scott M.A."/>
            <person name="Spackman E."/>
            <person name="Goraichik I."/>
            <person name="Dimitrov K.M."/>
            <person name="Suarez D.L."/>
            <person name="Swayne D.E."/>
        </authorList>
    </citation>
    <scope>NUCLEOTIDE SEQUENCE [LARGE SCALE GENOMIC DNA]</scope>
    <source>
        <strain evidence="17 18">DSM 12555</strain>
    </source>
</reference>
<dbReference type="PROSITE" id="PS50109">
    <property type="entry name" value="HIS_KIN"/>
    <property type="match status" value="1"/>
</dbReference>
<name>A0A1W1XLU6_9CLOT</name>
<feature type="transmembrane region" description="Helical" evidence="14">
    <location>
        <begin position="7"/>
        <end position="33"/>
    </location>
</feature>
<evidence type="ECO:0000313" key="17">
    <source>
        <dbReference type="EMBL" id="SMC24531.1"/>
    </source>
</evidence>
<organism evidence="17 18">
    <name type="scientific">Clostridium acidisoli DSM 12555</name>
    <dbReference type="NCBI Taxonomy" id="1121291"/>
    <lineage>
        <taxon>Bacteria</taxon>
        <taxon>Bacillati</taxon>
        <taxon>Bacillota</taxon>
        <taxon>Clostridia</taxon>
        <taxon>Eubacteriales</taxon>
        <taxon>Clostridiaceae</taxon>
        <taxon>Clostridium</taxon>
    </lineage>
</organism>
<dbReference type="InterPro" id="IPR036097">
    <property type="entry name" value="HisK_dim/P_sf"/>
</dbReference>
<dbReference type="Pfam" id="PF02518">
    <property type="entry name" value="HATPase_c"/>
    <property type="match status" value="1"/>
</dbReference>
<keyword evidence="4" id="KW-1003">Cell membrane</keyword>
<dbReference type="InterPro" id="IPR003594">
    <property type="entry name" value="HATPase_dom"/>
</dbReference>
<dbReference type="Gene3D" id="3.30.565.10">
    <property type="entry name" value="Histidine kinase-like ATPase, C-terminal domain"/>
    <property type="match status" value="1"/>
</dbReference>
<keyword evidence="10" id="KW-0067">ATP-binding</keyword>
<dbReference type="PROSITE" id="PS50885">
    <property type="entry name" value="HAMP"/>
    <property type="match status" value="1"/>
</dbReference>
<dbReference type="GO" id="GO:0000155">
    <property type="term" value="F:phosphorelay sensor kinase activity"/>
    <property type="evidence" value="ECO:0007669"/>
    <property type="project" value="InterPro"/>
</dbReference>
<evidence type="ECO:0000256" key="14">
    <source>
        <dbReference type="SAM" id="Phobius"/>
    </source>
</evidence>
<evidence type="ECO:0000256" key="2">
    <source>
        <dbReference type="ARBA" id="ARBA00004651"/>
    </source>
</evidence>
<feature type="transmembrane region" description="Helical" evidence="14">
    <location>
        <begin position="168"/>
        <end position="195"/>
    </location>
</feature>
<evidence type="ECO:0000256" key="1">
    <source>
        <dbReference type="ARBA" id="ARBA00000085"/>
    </source>
</evidence>
<dbReference type="Pfam" id="PF00672">
    <property type="entry name" value="HAMP"/>
    <property type="match status" value="1"/>
</dbReference>
<accession>A0A1W1XLU6</accession>
<sequence length="494" mass="56989">MSIKKRLIISYIAMLLIPTIIFVVITFFTSGILKNTIKGVYNVGFHGEPVENIIEKDSIAINNIKNYMLSHKKESENANFFENQNKYLNDQTGVAIRKNNNIVYMSPFLKNGVEHNILPKFGEYEGANRPHSIAENKFMLLKQYDFYVEDGSKVSIFLFLNVSSAENIFYSFFIIEVILLVIIFVLTSSILTFIMSKSIVKPLEKLKDGVILIKNGNLDFEINVTSNDEIGELSTAFEEMRFRLKKSLEVQLQYESNRKELISNISHDLKTPVTAIKGYVEGIKDGVADTPEKMDKYINTIYIKATDLDKLIDELFLFSKLDLKKLPFNFEKVDILNYLRDCIEELKFDLDKKNINIKLQCKLLEKIYVTADREKLKRVIMNIINNSVKYMDKDIGEIFINIKNDKNFCTISFKDNGMGISKEAIPYIFDRFYRSDFSRNSETGGSGLGLAISKRIIEEHGGTIWAESENYYGTNIIFKLKKWRDDYGKEDINS</sequence>
<dbReference type="InterPro" id="IPR004358">
    <property type="entry name" value="Sig_transdc_His_kin-like_C"/>
</dbReference>
<comment type="subcellular location">
    <subcellularLocation>
        <location evidence="2">Cell membrane</location>
        <topology evidence="2">Multi-pass membrane protein</topology>
    </subcellularLocation>
</comment>
<evidence type="ECO:0000256" key="12">
    <source>
        <dbReference type="ARBA" id="ARBA00023012"/>
    </source>
</evidence>
<evidence type="ECO:0000256" key="7">
    <source>
        <dbReference type="ARBA" id="ARBA00022692"/>
    </source>
</evidence>
<protein>
    <recommendedName>
        <fullName evidence="3">histidine kinase</fullName>
        <ecNumber evidence="3">2.7.13.3</ecNumber>
    </recommendedName>
</protein>
<dbReference type="EMBL" id="FWXH01000007">
    <property type="protein sequence ID" value="SMC24531.1"/>
    <property type="molecule type" value="Genomic_DNA"/>
</dbReference>
<evidence type="ECO:0000256" key="4">
    <source>
        <dbReference type="ARBA" id="ARBA00022475"/>
    </source>
</evidence>
<dbReference type="PRINTS" id="PR00344">
    <property type="entry name" value="BCTRLSENSOR"/>
</dbReference>